<gene>
    <name evidence="1" type="ORF">JNB71_16905</name>
</gene>
<sequence length="71" mass="8093">MLLEAEQTVYCLDLALEQIAKELRHRADVSHEIASYFKEGIKRQWLQTVVGILPDGLAERYQESGSLTGHH</sequence>
<evidence type="ECO:0000313" key="2">
    <source>
        <dbReference type="Proteomes" id="UP000757604"/>
    </source>
</evidence>
<name>A0ABS7HCY1_9HYPH</name>
<reference evidence="1 2" key="1">
    <citation type="journal article" date="2021" name="MBio">
        <title>Poor Competitiveness of Bradyrhizobium in Pigeon Pea Root Colonization in Indian Soils.</title>
        <authorList>
            <person name="Chalasani D."/>
            <person name="Basu A."/>
            <person name="Pullabhotla S.V.S.R.N."/>
            <person name="Jorrin B."/>
            <person name="Neal A.L."/>
            <person name="Poole P.S."/>
            <person name="Podile A.R."/>
            <person name="Tkacz A."/>
        </authorList>
    </citation>
    <scope>NUCLEOTIDE SEQUENCE [LARGE SCALE GENOMIC DNA]</scope>
    <source>
        <strain evidence="1 2">HU44</strain>
    </source>
</reference>
<keyword evidence="2" id="KW-1185">Reference proteome</keyword>
<protein>
    <submittedName>
        <fullName evidence="1">Uncharacterized protein</fullName>
    </submittedName>
</protein>
<comment type="caution">
    <text evidence="1">The sequence shown here is derived from an EMBL/GenBank/DDBJ whole genome shotgun (WGS) entry which is preliminary data.</text>
</comment>
<accession>A0ABS7HCY1</accession>
<organism evidence="1 2">
    <name type="scientific">Rhizobium herbae</name>
    <dbReference type="NCBI Taxonomy" id="508661"/>
    <lineage>
        <taxon>Bacteria</taxon>
        <taxon>Pseudomonadati</taxon>
        <taxon>Pseudomonadota</taxon>
        <taxon>Alphaproteobacteria</taxon>
        <taxon>Hyphomicrobiales</taxon>
        <taxon>Rhizobiaceae</taxon>
        <taxon>Rhizobium/Agrobacterium group</taxon>
        <taxon>Rhizobium</taxon>
    </lineage>
</organism>
<evidence type="ECO:0000313" key="1">
    <source>
        <dbReference type="EMBL" id="MBW9064983.1"/>
    </source>
</evidence>
<proteinExistence type="predicted"/>
<dbReference type="Proteomes" id="UP000757604">
    <property type="component" value="Unassembled WGS sequence"/>
</dbReference>
<dbReference type="RefSeq" id="WP_220373390.1">
    <property type="nucleotide sequence ID" value="NZ_JAEUAO010000004.1"/>
</dbReference>
<dbReference type="EMBL" id="JAEUAO010000004">
    <property type="protein sequence ID" value="MBW9064983.1"/>
    <property type="molecule type" value="Genomic_DNA"/>
</dbReference>